<dbReference type="GO" id="GO:0016020">
    <property type="term" value="C:membrane"/>
    <property type="evidence" value="ECO:0007669"/>
    <property type="project" value="UniProtKB-SubCell"/>
</dbReference>
<feature type="transmembrane region" description="Helical" evidence="6">
    <location>
        <begin position="157"/>
        <end position="178"/>
    </location>
</feature>
<evidence type="ECO:0000256" key="6">
    <source>
        <dbReference type="SAM" id="Phobius"/>
    </source>
</evidence>
<gene>
    <name evidence="8" type="ORF">SAY86_024153</name>
</gene>
<keyword evidence="9" id="KW-1185">Reference proteome</keyword>
<dbReference type="InterPro" id="IPR000620">
    <property type="entry name" value="EamA_dom"/>
</dbReference>
<feature type="transmembrane region" description="Helical" evidence="6">
    <location>
        <begin position="368"/>
        <end position="389"/>
    </location>
</feature>
<evidence type="ECO:0000256" key="4">
    <source>
        <dbReference type="ARBA" id="ARBA00022989"/>
    </source>
</evidence>
<evidence type="ECO:0000256" key="2">
    <source>
        <dbReference type="ARBA" id="ARBA00007635"/>
    </source>
</evidence>
<evidence type="ECO:0000313" key="8">
    <source>
        <dbReference type="EMBL" id="KAK4793718.1"/>
    </source>
</evidence>
<proteinExistence type="inferred from homology"/>
<comment type="similarity">
    <text evidence="2">Belongs to the drug/metabolite transporter (DMT) superfamily. Plant drug/metabolite exporter (P-DME) (TC 2.A.7.4) family.</text>
</comment>
<feature type="transmembrane region" description="Helical" evidence="6">
    <location>
        <begin position="184"/>
        <end position="201"/>
    </location>
</feature>
<name>A0AAN7MA64_TRANT</name>
<feature type="transmembrane region" description="Helical" evidence="6">
    <location>
        <begin position="208"/>
        <end position="225"/>
    </location>
</feature>
<feature type="transmembrane region" description="Helical" evidence="6">
    <location>
        <begin position="252"/>
        <end position="274"/>
    </location>
</feature>
<feature type="transmembrane region" description="Helical" evidence="6">
    <location>
        <begin position="119"/>
        <end position="137"/>
    </location>
</feature>
<comment type="caution">
    <text evidence="8">The sequence shown here is derived from an EMBL/GenBank/DDBJ whole genome shotgun (WGS) entry which is preliminary data.</text>
</comment>
<feature type="transmembrane region" description="Helical" evidence="6">
    <location>
        <begin position="313"/>
        <end position="332"/>
    </location>
</feature>
<feature type="transmembrane region" description="Helical" evidence="6">
    <location>
        <begin position="286"/>
        <end position="307"/>
    </location>
</feature>
<protein>
    <recommendedName>
        <fullName evidence="7">EamA domain-containing protein</fullName>
    </recommendedName>
</protein>
<feature type="transmembrane region" description="Helical" evidence="6">
    <location>
        <begin position="91"/>
        <end position="107"/>
    </location>
</feature>
<evidence type="ECO:0000313" key="9">
    <source>
        <dbReference type="Proteomes" id="UP001346149"/>
    </source>
</evidence>
<keyword evidence="3 6" id="KW-0812">Transmembrane</keyword>
<feature type="domain" description="EamA" evidence="7">
    <location>
        <begin position="93"/>
        <end position="225"/>
    </location>
</feature>
<dbReference type="AlphaFoldDB" id="A0AAN7MA64"/>
<organism evidence="8 9">
    <name type="scientific">Trapa natans</name>
    <name type="common">Water chestnut</name>
    <dbReference type="NCBI Taxonomy" id="22666"/>
    <lineage>
        <taxon>Eukaryota</taxon>
        <taxon>Viridiplantae</taxon>
        <taxon>Streptophyta</taxon>
        <taxon>Embryophyta</taxon>
        <taxon>Tracheophyta</taxon>
        <taxon>Spermatophyta</taxon>
        <taxon>Magnoliopsida</taxon>
        <taxon>eudicotyledons</taxon>
        <taxon>Gunneridae</taxon>
        <taxon>Pentapetalae</taxon>
        <taxon>rosids</taxon>
        <taxon>malvids</taxon>
        <taxon>Myrtales</taxon>
        <taxon>Lythraceae</taxon>
        <taxon>Trapa</taxon>
    </lineage>
</organism>
<evidence type="ECO:0000256" key="3">
    <source>
        <dbReference type="ARBA" id="ARBA00022692"/>
    </source>
</evidence>
<sequence length="395" mass="43238">MSSPEHGGVDRSVELIACEVPAPTTAGVEGSGVGVSEEITPLLTQPGKPKINIFTISYPRRKPREQVIRSQDTEGSLVLQFISLLWSGSRYSGVLCMAVSSAIYFLMEIFSESFSAQPIPLYETAFVRSTIILILSYSWLRRSEQPIFEPRHIRKFLLFRALLGYLSLMGFIFCIQRLPLSQASVLSFSIPIMASIAARIILREKLRIGDIGGLTCSFFGVLFIFQQRLTSQGGLNKAGRSSTFYFQGSRHIYAVLIGIFASITGGISLCCIRAASKDSGQPMSSVLSFSLLATPAAAISALLFEVFVLPSLYSLFLMVMLGLFAFFAELLLARALQLEKTSKAANLQFIEVALLQLWRIGLRQVVPSFGHLVGCLLILISAGCTIYAGPDKEMG</sequence>
<dbReference type="EMBL" id="JAXQNO010000008">
    <property type="protein sequence ID" value="KAK4793718.1"/>
    <property type="molecule type" value="Genomic_DNA"/>
</dbReference>
<dbReference type="PANTHER" id="PTHR22911">
    <property type="entry name" value="ACYL-MALONYL CONDENSING ENZYME-RELATED"/>
    <property type="match status" value="1"/>
</dbReference>
<evidence type="ECO:0000256" key="1">
    <source>
        <dbReference type="ARBA" id="ARBA00004141"/>
    </source>
</evidence>
<keyword evidence="5 6" id="KW-0472">Membrane</keyword>
<dbReference type="SUPFAM" id="SSF103481">
    <property type="entry name" value="Multidrug resistance efflux transporter EmrE"/>
    <property type="match status" value="1"/>
</dbReference>
<dbReference type="InterPro" id="IPR037185">
    <property type="entry name" value="EmrE-like"/>
</dbReference>
<dbReference type="Pfam" id="PF00892">
    <property type="entry name" value="EamA"/>
    <property type="match status" value="1"/>
</dbReference>
<evidence type="ECO:0000256" key="5">
    <source>
        <dbReference type="ARBA" id="ARBA00023136"/>
    </source>
</evidence>
<comment type="subcellular location">
    <subcellularLocation>
        <location evidence="1">Membrane</location>
        <topology evidence="1">Multi-pass membrane protein</topology>
    </subcellularLocation>
</comment>
<evidence type="ECO:0000259" key="7">
    <source>
        <dbReference type="Pfam" id="PF00892"/>
    </source>
</evidence>
<dbReference type="Proteomes" id="UP001346149">
    <property type="component" value="Unassembled WGS sequence"/>
</dbReference>
<accession>A0AAN7MA64</accession>
<dbReference type="PANTHER" id="PTHR22911:SF6">
    <property type="entry name" value="SOLUTE CARRIER FAMILY 35 MEMBER G1"/>
    <property type="match status" value="1"/>
</dbReference>
<reference evidence="8 9" key="1">
    <citation type="journal article" date="2023" name="Hortic Res">
        <title>Pangenome of water caltrop reveals structural variations and asymmetric subgenome divergence after allopolyploidization.</title>
        <authorList>
            <person name="Zhang X."/>
            <person name="Chen Y."/>
            <person name="Wang L."/>
            <person name="Yuan Y."/>
            <person name="Fang M."/>
            <person name="Shi L."/>
            <person name="Lu R."/>
            <person name="Comes H.P."/>
            <person name="Ma Y."/>
            <person name="Chen Y."/>
            <person name="Huang G."/>
            <person name="Zhou Y."/>
            <person name="Zheng Z."/>
            <person name="Qiu Y."/>
        </authorList>
    </citation>
    <scope>NUCLEOTIDE SEQUENCE [LARGE SCALE GENOMIC DNA]</scope>
    <source>
        <tissue evidence="8">Mature leaves and different stages of flower and fruit</tissue>
    </source>
</reference>
<keyword evidence="4 6" id="KW-1133">Transmembrane helix</keyword>